<dbReference type="PROSITE" id="PS50089">
    <property type="entry name" value="ZF_RING_2"/>
    <property type="match status" value="1"/>
</dbReference>
<keyword evidence="9" id="KW-0833">Ubl conjugation pathway</keyword>
<keyword evidence="10" id="KW-0862">Zinc</keyword>
<evidence type="ECO:0000256" key="14">
    <source>
        <dbReference type="PROSITE-ProRule" id="PRU00175"/>
    </source>
</evidence>
<dbReference type="OMA" id="IDGPVEC"/>
<evidence type="ECO:0000256" key="4">
    <source>
        <dbReference type="ARBA" id="ARBA00012483"/>
    </source>
</evidence>
<evidence type="ECO:0000313" key="16">
    <source>
        <dbReference type="EMBL" id="EFJ12709.1"/>
    </source>
</evidence>
<evidence type="ECO:0000256" key="11">
    <source>
        <dbReference type="ARBA" id="ARBA00022989"/>
    </source>
</evidence>
<dbReference type="FunFam" id="3.30.40.10:FF:000187">
    <property type="entry name" value="E3 ubiquitin-protein ligase ATL6"/>
    <property type="match status" value="1"/>
</dbReference>
<dbReference type="GO" id="GO:0016020">
    <property type="term" value="C:membrane"/>
    <property type="evidence" value="ECO:0007669"/>
    <property type="project" value="UniProtKB-SubCell"/>
</dbReference>
<dbReference type="PANTHER" id="PTHR14155:SF627">
    <property type="entry name" value="OS06G0192800 PROTEIN"/>
    <property type="match status" value="1"/>
</dbReference>
<sequence length="86" mass="9448">GLDPEVLQKFPILQFSLDRSDSKNKNSASATTKKGKIIDGPVECAVCLGNFEEGELLRILPACGHLFHPDCIDAWLHTHSTCPLCR</sequence>
<keyword evidence="7" id="KW-0479">Metal-binding</keyword>
<dbReference type="InterPro" id="IPR053238">
    <property type="entry name" value="RING-H2_zinc_finger"/>
</dbReference>
<feature type="domain" description="RING-type" evidence="15">
    <location>
        <begin position="44"/>
        <end position="86"/>
    </location>
</feature>
<dbReference type="Proteomes" id="UP000001514">
    <property type="component" value="Unassembled WGS sequence"/>
</dbReference>
<evidence type="ECO:0000256" key="8">
    <source>
        <dbReference type="ARBA" id="ARBA00022771"/>
    </source>
</evidence>
<dbReference type="eggNOG" id="KOG0800">
    <property type="taxonomic scope" value="Eukaryota"/>
</dbReference>
<evidence type="ECO:0000256" key="1">
    <source>
        <dbReference type="ARBA" id="ARBA00000900"/>
    </source>
</evidence>
<dbReference type="PANTHER" id="PTHR14155">
    <property type="entry name" value="RING FINGER DOMAIN-CONTAINING"/>
    <property type="match status" value="1"/>
</dbReference>
<feature type="non-terminal residue" evidence="17">
    <location>
        <position position="86"/>
    </location>
</feature>
<comment type="catalytic activity">
    <reaction evidence="1">
        <text>S-ubiquitinyl-[E2 ubiquitin-conjugating enzyme]-L-cysteine + [acceptor protein]-L-lysine = [E2 ubiquitin-conjugating enzyme]-L-cysteine + N(6)-ubiquitinyl-[acceptor protein]-L-lysine.</text>
        <dbReference type="EC" id="2.3.2.27"/>
    </reaction>
</comment>
<name>D8SNW4_SELML</name>
<evidence type="ECO:0000256" key="13">
    <source>
        <dbReference type="ARBA" id="ARBA00024209"/>
    </source>
</evidence>
<dbReference type="SMART" id="SM00184">
    <property type="entry name" value="RING"/>
    <property type="match status" value="1"/>
</dbReference>
<keyword evidence="18" id="KW-1185">Reference proteome</keyword>
<feature type="non-terminal residue" evidence="17">
    <location>
        <position position="1"/>
    </location>
</feature>
<dbReference type="Gene3D" id="3.30.40.10">
    <property type="entry name" value="Zinc/RING finger domain, C3HC4 (zinc finger)"/>
    <property type="match status" value="1"/>
</dbReference>
<gene>
    <name evidence="17" type="ORF">SELMODRAFT_28710</name>
    <name evidence="16" type="ORF">SELMODRAFT_28711</name>
</gene>
<dbReference type="InParanoid" id="D8SNW4"/>
<evidence type="ECO:0000256" key="12">
    <source>
        <dbReference type="ARBA" id="ARBA00023136"/>
    </source>
</evidence>
<dbReference type="CDD" id="cd16461">
    <property type="entry name" value="RING-H2_EL5-like"/>
    <property type="match status" value="1"/>
</dbReference>
<evidence type="ECO:0000256" key="2">
    <source>
        <dbReference type="ARBA" id="ARBA00004167"/>
    </source>
</evidence>
<dbReference type="Pfam" id="PF13639">
    <property type="entry name" value="zf-RING_2"/>
    <property type="match status" value="1"/>
</dbReference>
<dbReference type="EC" id="2.3.2.27" evidence="4"/>
<comment type="pathway">
    <text evidence="3">Protein modification; protein ubiquitination.</text>
</comment>
<dbReference type="EMBL" id="GL377630">
    <property type="protein sequence ID" value="EFJ13864.1"/>
    <property type="molecule type" value="Genomic_DNA"/>
</dbReference>
<keyword evidence="12" id="KW-0472">Membrane</keyword>
<dbReference type="AlphaFoldDB" id="D8SNW4"/>
<evidence type="ECO:0000256" key="9">
    <source>
        <dbReference type="ARBA" id="ARBA00022786"/>
    </source>
</evidence>
<evidence type="ECO:0000313" key="18">
    <source>
        <dbReference type="Proteomes" id="UP000001514"/>
    </source>
</evidence>
<evidence type="ECO:0000259" key="15">
    <source>
        <dbReference type="PROSITE" id="PS50089"/>
    </source>
</evidence>
<evidence type="ECO:0000256" key="6">
    <source>
        <dbReference type="ARBA" id="ARBA00022692"/>
    </source>
</evidence>
<dbReference type="EMBL" id="GL377637">
    <property type="protein sequence ID" value="EFJ12709.1"/>
    <property type="molecule type" value="Genomic_DNA"/>
</dbReference>
<organism evidence="18">
    <name type="scientific">Selaginella moellendorffii</name>
    <name type="common">Spikemoss</name>
    <dbReference type="NCBI Taxonomy" id="88036"/>
    <lineage>
        <taxon>Eukaryota</taxon>
        <taxon>Viridiplantae</taxon>
        <taxon>Streptophyta</taxon>
        <taxon>Embryophyta</taxon>
        <taxon>Tracheophyta</taxon>
        <taxon>Lycopodiopsida</taxon>
        <taxon>Selaginellales</taxon>
        <taxon>Selaginellaceae</taxon>
        <taxon>Selaginella</taxon>
    </lineage>
</organism>
<dbReference type="KEGG" id="smo:SELMODRAFT_28710"/>
<evidence type="ECO:0000256" key="7">
    <source>
        <dbReference type="ARBA" id="ARBA00022723"/>
    </source>
</evidence>
<protein>
    <recommendedName>
        <fullName evidence="4">RING-type E3 ubiquitin transferase</fullName>
        <ecNumber evidence="4">2.3.2.27</ecNumber>
    </recommendedName>
</protein>
<dbReference type="InterPro" id="IPR013083">
    <property type="entry name" value="Znf_RING/FYVE/PHD"/>
</dbReference>
<reference evidence="17 18" key="1">
    <citation type="journal article" date="2011" name="Science">
        <title>The Selaginella genome identifies genetic changes associated with the evolution of vascular plants.</title>
        <authorList>
            <person name="Banks J.A."/>
            <person name="Nishiyama T."/>
            <person name="Hasebe M."/>
            <person name="Bowman J.L."/>
            <person name="Gribskov M."/>
            <person name="dePamphilis C."/>
            <person name="Albert V.A."/>
            <person name="Aono N."/>
            <person name="Aoyama T."/>
            <person name="Ambrose B.A."/>
            <person name="Ashton N.W."/>
            <person name="Axtell M.J."/>
            <person name="Barker E."/>
            <person name="Barker M.S."/>
            <person name="Bennetzen J.L."/>
            <person name="Bonawitz N.D."/>
            <person name="Chapple C."/>
            <person name="Cheng C."/>
            <person name="Correa L.G."/>
            <person name="Dacre M."/>
            <person name="DeBarry J."/>
            <person name="Dreyer I."/>
            <person name="Elias M."/>
            <person name="Engstrom E.M."/>
            <person name="Estelle M."/>
            <person name="Feng L."/>
            <person name="Finet C."/>
            <person name="Floyd S.K."/>
            <person name="Frommer W.B."/>
            <person name="Fujita T."/>
            <person name="Gramzow L."/>
            <person name="Gutensohn M."/>
            <person name="Harholt J."/>
            <person name="Hattori M."/>
            <person name="Heyl A."/>
            <person name="Hirai T."/>
            <person name="Hiwatashi Y."/>
            <person name="Ishikawa M."/>
            <person name="Iwata M."/>
            <person name="Karol K.G."/>
            <person name="Koehler B."/>
            <person name="Kolukisaoglu U."/>
            <person name="Kubo M."/>
            <person name="Kurata T."/>
            <person name="Lalonde S."/>
            <person name="Li K."/>
            <person name="Li Y."/>
            <person name="Litt A."/>
            <person name="Lyons E."/>
            <person name="Manning G."/>
            <person name="Maruyama T."/>
            <person name="Michael T.P."/>
            <person name="Mikami K."/>
            <person name="Miyazaki S."/>
            <person name="Morinaga S."/>
            <person name="Murata T."/>
            <person name="Mueller-Roeber B."/>
            <person name="Nelson D.R."/>
            <person name="Obara M."/>
            <person name="Oguri Y."/>
            <person name="Olmstead R.G."/>
            <person name="Onodera N."/>
            <person name="Petersen B.L."/>
            <person name="Pils B."/>
            <person name="Prigge M."/>
            <person name="Rensing S.A."/>
            <person name="Riano-Pachon D.M."/>
            <person name="Roberts A.W."/>
            <person name="Sato Y."/>
            <person name="Scheller H.V."/>
            <person name="Schulz B."/>
            <person name="Schulz C."/>
            <person name="Shakirov E.V."/>
            <person name="Shibagaki N."/>
            <person name="Shinohara N."/>
            <person name="Shippen D.E."/>
            <person name="Soerensen I."/>
            <person name="Sotooka R."/>
            <person name="Sugimoto N."/>
            <person name="Sugita M."/>
            <person name="Sumikawa N."/>
            <person name="Tanurdzic M."/>
            <person name="Theissen G."/>
            <person name="Ulvskov P."/>
            <person name="Wakazuki S."/>
            <person name="Weng J.K."/>
            <person name="Willats W.W."/>
            <person name="Wipf D."/>
            <person name="Wolf P.G."/>
            <person name="Yang L."/>
            <person name="Zimmer A.D."/>
            <person name="Zhu Q."/>
            <person name="Mitros T."/>
            <person name="Hellsten U."/>
            <person name="Loque D."/>
            <person name="Otillar R."/>
            <person name="Salamov A."/>
            <person name="Schmutz J."/>
            <person name="Shapiro H."/>
            <person name="Lindquist E."/>
            <person name="Lucas S."/>
            <person name="Rokhsar D."/>
            <person name="Grigoriev I.V."/>
        </authorList>
    </citation>
    <scope>NUCLEOTIDE SEQUENCE [LARGE SCALE GENOMIC DNA]</scope>
</reference>
<keyword evidence="11" id="KW-1133">Transmembrane helix</keyword>
<dbReference type="Gramene" id="EFJ13864">
    <property type="protein sequence ID" value="EFJ13864"/>
    <property type="gene ID" value="SELMODRAFT_28710"/>
</dbReference>
<comment type="similarity">
    <text evidence="13">Belongs to the RING-type zinc finger family. ATL subfamily.</text>
</comment>
<keyword evidence="5" id="KW-0808">Transferase</keyword>
<comment type="subcellular location">
    <subcellularLocation>
        <location evidence="2">Membrane</location>
        <topology evidence="2">Single-pass membrane protein</topology>
    </subcellularLocation>
</comment>
<dbReference type="KEGG" id="smo:SELMODRAFT_28711"/>
<evidence type="ECO:0000256" key="3">
    <source>
        <dbReference type="ARBA" id="ARBA00004906"/>
    </source>
</evidence>
<accession>D8SNW4</accession>
<dbReference type="Gramene" id="EFJ12709">
    <property type="protein sequence ID" value="EFJ12709"/>
    <property type="gene ID" value="SELMODRAFT_28711"/>
</dbReference>
<dbReference type="SUPFAM" id="SSF57850">
    <property type="entry name" value="RING/U-box"/>
    <property type="match status" value="1"/>
</dbReference>
<dbReference type="InterPro" id="IPR001841">
    <property type="entry name" value="Znf_RING"/>
</dbReference>
<dbReference type="GO" id="GO:0008270">
    <property type="term" value="F:zinc ion binding"/>
    <property type="evidence" value="ECO:0007669"/>
    <property type="project" value="UniProtKB-KW"/>
</dbReference>
<evidence type="ECO:0000256" key="5">
    <source>
        <dbReference type="ARBA" id="ARBA00022679"/>
    </source>
</evidence>
<evidence type="ECO:0000313" key="17">
    <source>
        <dbReference type="EMBL" id="EFJ13864.1"/>
    </source>
</evidence>
<dbReference type="GO" id="GO:0061630">
    <property type="term" value="F:ubiquitin protein ligase activity"/>
    <property type="evidence" value="ECO:0007669"/>
    <property type="project" value="UniProtKB-EC"/>
</dbReference>
<keyword evidence="8 14" id="KW-0863">Zinc-finger</keyword>
<keyword evidence="6" id="KW-0812">Transmembrane</keyword>
<proteinExistence type="inferred from homology"/>
<dbReference type="HOGENOM" id="CLU_013137_21_1_1"/>
<evidence type="ECO:0000256" key="10">
    <source>
        <dbReference type="ARBA" id="ARBA00022833"/>
    </source>
</evidence>